<protein>
    <submittedName>
        <fullName evidence="1">Uncharacterized protein</fullName>
    </submittedName>
</protein>
<gene>
    <name evidence="1" type="ORF">O181_129200</name>
</gene>
<dbReference type="AlphaFoldDB" id="A0A9Q3KWP5"/>
<proteinExistence type="predicted"/>
<sequence>MESWPLPEENPWSIDTGISWIEQKEVWAKYITPQELDENPEWFLQIKPEPCPEKSTIILPYIELVDIFEKEESPPENVTSHPWKELPGFNLTKYAFLELLTWDGTD</sequence>
<evidence type="ECO:0000313" key="1">
    <source>
        <dbReference type="EMBL" id="MBW0589485.1"/>
    </source>
</evidence>
<dbReference type="Proteomes" id="UP000765509">
    <property type="component" value="Unassembled WGS sequence"/>
</dbReference>
<reference evidence="1" key="1">
    <citation type="submission" date="2021-03" db="EMBL/GenBank/DDBJ databases">
        <title>Draft genome sequence of rust myrtle Austropuccinia psidii MF-1, a brazilian biotype.</title>
        <authorList>
            <person name="Quecine M.C."/>
            <person name="Pachon D.M.R."/>
            <person name="Bonatelli M.L."/>
            <person name="Correr F.H."/>
            <person name="Franceschini L.M."/>
            <person name="Leite T.F."/>
            <person name="Margarido G.R.A."/>
            <person name="Almeida C.A."/>
            <person name="Ferrarezi J.A."/>
            <person name="Labate C.A."/>
        </authorList>
    </citation>
    <scope>NUCLEOTIDE SEQUENCE</scope>
    <source>
        <strain evidence="1">MF-1</strain>
    </source>
</reference>
<evidence type="ECO:0000313" key="2">
    <source>
        <dbReference type="Proteomes" id="UP000765509"/>
    </source>
</evidence>
<accession>A0A9Q3KWP5</accession>
<dbReference type="EMBL" id="AVOT02134496">
    <property type="protein sequence ID" value="MBW0589485.1"/>
    <property type="molecule type" value="Genomic_DNA"/>
</dbReference>
<keyword evidence="2" id="KW-1185">Reference proteome</keyword>
<name>A0A9Q3KWP5_9BASI</name>
<comment type="caution">
    <text evidence="1">The sequence shown here is derived from an EMBL/GenBank/DDBJ whole genome shotgun (WGS) entry which is preliminary data.</text>
</comment>
<organism evidence="1 2">
    <name type="scientific">Austropuccinia psidii MF-1</name>
    <dbReference type="NCBI Taxonomy" id="1389203"/>
    <lineage>
        <taxon>Eukaryota</taxon>
        <taxon>Fungi</taxon>
        <taxon>Dikarya</taxon>
        <taxon>Basidiomycota</taxon>
        <taxon>Pucciniomycotina</taxon>
        <taxon>Pucciniomycetes</taxon>
        <taxon>Pucciniales</taxon>
        <taxon>Sphaerophragmiaceae</taxon>
        <taxon>Austropuccinia</taxon>
    </lineage>
</organism>